<evidence type="ECO:0000313" key="3">
    <source>
        <dbReference type="Proteomes" id="UP001168098"/>
    </source>
</evidence>
<organism evidence="2 3">
    <name type="scientific">Vitis rotundifolia</name>
    <name type="common">Muscadine grape</name>
    <dbReference type="NCBI Taxonomy" id="103349"/>
    <lineage>
        <taxon>Eukaryota</taxon>
        <taxon>Viridiplantae</taxon>
        <taxon>Streptophyta</taxon>
        <taxon>Embryophyta</taxon>
        <taxon>Tracheophyta</taxon>
        <taxon>Spermatophyta</taxon>
        <taxon>Magnoliopsida</taxon>
        <taxon>eudicotyledons</taxon>
        <taxon>Gunneridae</taxon>
        <taxon>Pentapetalae</taxon>
        <taxon>rosids</taxon>
        <taxon>Vitales</taxon>
        <taxon>Vitaceae</taxon>
        <taxon>Viteae</taxon>
        <taxon>Vitis</taxon>
    </lineage>
</organism>
<feature type="transmembrane region" description="Helical" evidence="1">
    <location>
        <begin position="144"/>
        <end position="163"/>
    </location>
</feature>
<gene>
    <name evidence="2" type="ORF">PVL29_011899</name>
</gene>
<sequence length="174" mass="19517">MFTLLVCYSSSEPVHAESTQAIGFPQFSVKSFSGEYVLSEPEPINEVLWAGIHKRLFLFELDAEDSIQNATNLYDMAFIDASDGYDCLIQQVERSPNGYKSNTKNDAPYLGNLVPECNVAAPAINEVSLVVAALTQKKMLCRRLALTMMNCFSVFLNHLFYYLSWTITEFSVSV</sequence>
<dbReference type="EMBL" id="JARBHA010000009">
    <property type="protein sequence ID" value="KAJ9692981.1"/>
    <property type="molecule type" value="Genomic_DNA"/>
</dbReference>
<comment type="caution">
    <text evidence="2">The sequence shown here is derived from an EMBL/GenBank/DDBJ whole genome shotgun (WGS) entry which is preliminary data.</text>
</comment>
<reference evidence="2 3" key="1">
    <citation type="journal article" date="2023" name="BMC Biotechnol.">
        <title>Vitis rotundifolia cv Carlos genome sequencing.</title>
        <authorList>
            <person name="Huff M."/>
            <person name="Hulse-Kemp A."/>
            <person name="Scheffler B."/>
            <person name="Youngblood R."/>
            <person name="Simpson S."/>
            <person name="Babiker E."/>
            <person name="Staton M."/>
        </authorList>
    </citation>
    <scope>NUCLEOTIDE SEQUENCE [LARGE SCALE GENOMIC DNA]</scope>
    <source>
        <tissue evidence="2">Leaf</tissue>
    </source>
</reference>
<evidence type="ECO:0000256" key="1">
    <source>
        <dbReference type="SAM" id="Phobius"/>
    </source>
</evidence>
<evidence type="ECO:0000313" key="2">
    <source>
        <dbReference type="EMBL" id="KAJ9692981.1"/>
    </source>
</evidence>
<keyword evidence="1" id="KW-0472">Membrane</keyword>
<protein>
    <submittedName>
        <fullName evidence="2">Uncharacterized protein</fullName>
    </submittedName>
</protein>
<name>A0AA39DQ28_VITRO</name>
<accession>A0AA39DQ28</accession>
<keyword evidence="1" id="KW-1133">Transmembrane helix</keyword>
<keyword evidence="1" id="KW-0812">Transmembrane</keyword>
<dbReference type="Proteomes" id="UP001168098">
    <property type="component" value="Unassembled WGS sequence"/>
</dbReference>
<proteinExistence type="predicted"/>
<keyword evidence="3" id="KW-1185">Reference proteome</keyword>
<dbReference type="AlphaFoldDB" id="A0AA39DQ28"/>